<evidence type="ECO:0000259" key="1">
    <source>
        <dbReference type="Pfam" id="PF13175"/>
    </source>
</evidence>
<keyword evidence="3" id="KW-1185">Reference proteome</keyword>
<dbReference type="SUPFAM" id="SSF52540">
    <property type="entry name" value="P-loop containing nucleoside triphosphate hydrolases"/>
    <property type="match status" value="1"/>
</dbReference>
<organism evidence="2 3">
    <name type="scientific">Paenibacillus alginolyticus</name>
    <dbReference type="NCBI Taxonomy" id="59839"/>
    <lineage>
        <taxon>Bacteria</taxon>
        <taxon>Bacillati</taxon>
        <taxon>Bacillota</taxon>
        <taxon>Bacilli</taxon>
        <taxon>Bacillales</taxon>
        <taxon>Paenibacillaceae</taxon>
        <taxon>Paenibacillus</taxon>
    </lineage>
</organism>
<comment type="caution">
    <text evidence="2">The sequence shown here is derived from an EMBL/GenBank/DDBJ whole genome shotgun (WGS) entry which is preliminary data.</text>
</comment>
<feature type="domain" description="Endonuclease GajA/Old nuclease/RecF-like AAA" evidence="1">
    <location>
        <begin position="1"/>
        <end position="132"/>
    </location>
</feature>
<dbReference type="EMBL" id="JAMDMX010000251">
    <property type="protein sequence ID" value="MCY9698395.1"/>
    <property type="molecule type" value="Genomic_DNA"/>
</dbReference>
<evidence type="ECO:0000313" key="2">
    <source>
        <dbReference type="EMBL" id="MCY9698395.1"/>
    </source>
</evidence>
<protein>
    <submittedName>
        <fullName evidence="2">ATP-binding protein</fullName>
    </submittedName>
</protein>
<dbReference type="InterPro" id="IPR027417">
    <property type="entry name" value="P-loop_NTPase"/>
</dbReference>
<dbReference type="PANTHER" id="PTHR32182">
    <property type="entry name" value="DNA REPLICATION AND REPAIR PROTEIN RECF"/>
    <property type="match status" value="1"/>
</dbReference>
<reference evidence="2 3" key="1">
    <citation type="submission" date="2022-05" db="EMBL/GenBank/DDBJ databases">
        <title>Genome Sequencing of Bee-Associated Microbes.</title>
        <authorList>
            <person name="Dunlap C."/>
        </authorList>
    </citation>
    <scope>NUCLEOTIDE SEQUENCE [LARGE SCALE GENOMIC DNA]</scope>
    <source>
        <strain evidence="2 3">NRRL B-14421</strain>
    </source>
</reference>
<dbReference type="Pfam" id="PF13175">
    <property type="entry name" value="AAA_15"/>
    <property type="match status" value="1"/>
</dbReference>
<keyword evidence="2" id="KW-0067">ATP-binding</keyword>
<dbReference type="InterPro" id="IPR041685">
    <property type="entry name" value="AAA_GajA/Old/RecF-like"/>
</dbReference>
<gene>
    <name evidence="2" type="ORF">M5X19_36995</name>
</gene>
<dbReference type="PANTHER" id="PTHR32182:SF0">
    <property type="entry name" value="DNA REPLICATION AND REPAIR PROTEIN RECF"/>
    <property type="match status" value="1"/>
</dbReference>
<dbReference type="Proteomes" id="UP001527099">
    <property type="component" value="Unassembled WGS sequence"/>
</dbReference>
<accession>A0ABT4GQI0</accession>
<dbReference type="RefSeq" id="WP_268618815.1">
    <property type="nucleotide sequence ID" value="NZ_JAMDMX010000251.1"/>
</dbReference>
<dbReference type="GO" id="GO:0005524">
    <property type="term" value="F:ATP binding"/>
    <property type="evidence" value="ECO:0007669"/>
    <property type="project" value="UniProtKB-KW"/>
</dbReference>
<dbReference type="Gene3D" id="3.40.50.300">
    <property type="entry name" value="P-loop containing nucleotide triphosphate hydrolases"/>
    <property type="match status" value="1"/>
</dbReference>
<name>A0ABT4GQI0_9BACL</name>
<sequence>MKLKTLILENFRSYKEEIRIEMSDFTAFIGVNDAGKSTILEAMEIFFNNEVVKIDSSDYCVHSDNKLVRIGCIFTDVPERIVIDSTSTTSLSQEYLLNNEGNLEIHKVYDCSIKSPKESVNVKCIHPTKTQLSTWKTARPL</sequence>
<keyword evidence="2" id="KW-0547">Nucleotide-binding</keyword>
<proteinExistence type="predicted"/>
<evidence type="ECO:0000313" key="3">
    <source>
        <dbReference type="Proteomes" id="UP001527099"/>
    </source>
</evidence>